<protein>
    <submittedName>
        <fullName evidence="1">Uncharacterized protein</fullName>
    </submittedName>
</protein>
<proteinExistence type="predicted"/>
<evidence type="ECO:0000313" key="2">
    <source>
        <dbReference type="Proteomes" id="UP000028487"/>
    </source>
</evidence>
<dbReference type="AlphaFoldDB" id="A0A077NQ96"/>
<name>A0A077NQ96_XENBV</name>
<accession>A0A077NQ96</accession>
<sequence>MALVLALVLACNDTNGMVNIDAAMIIMLGFIFISLQNIEFL</sequence>
<dbReference type="Proteomes" id="UP000028487">
    <property type="component" value="Unassembled WGS sequence"/>
</dbReference>
<evidence type="ECO:0000313" key="1">
    <source>
        <dbReference type="EMBL" id="CDG99861.1"/>
    </source>
</evidence>
<gene>
    <name evidence="1" type="ORF">XBFM1_1260010</name>
</gene>
<reference evidence="1" key="1">
    <citation type="submission" date="2013-07" db="EMBL/GenBank/DDBJ databases">
        <title>Sub-species coevolution in mutualistic symbiosis.</title>
        <authorList>
            <person name="Murfin K."/>
            <person name="Klassen J."/>
            <person name="Lee M."/>
            <person name="Forst S."/>
            <person name="Stock P."/>
            <person name="Goodrich-Blair H."/>
        </authorList>
    </citation>
    <scope>NUCLEOTIDE SEQUENCE [LARGE SCALE GENOMIC DNA]</scope>
    <source>
        <strain evidence="1">Feltiae Moldova</strain>
    </source>
</reference>
<dbReference type="EMBL" id="CBSV010000031">
    <property type="protein sequence ID" value="CDG99861.1"/>
    <property type="molecule type" value="Genomic_DNA"/>
</dbReference>
<organism evidence="1 2">
    <name type="scientific">Xenorhabdus bovienii str. feltiae Moldova</name>
    <dbReference type="NCBI Taxonomy" id="1398200"/>
    <lineage>
        <taxon>Bacteria</taxon>
        <taxon>Pseudomonadati</taxon>
        <taxon>Pseudomonadota</taxon>
        <taxon>Gammaproteobacteria</taxon>
        <taxon>Enterobacterales</taxon>
        <taxon>Morganellaceae</taxon>
        <taxon>Xenorhabdus</taxon>
    </lineage>
</organism>
<comment type="caution">
    <text evidence="1">The sequence shown here is derived from an EMBL/GenBank/DDBJ whole genome shotgun (WGS) entry which is preliminary data.</text>
</comment>
<dbReference type="HOGENOM" id="CLU_3278864_0_0_6"/>